<dbReference type="RefSeq" id="WP_037546225.1">
    <property type="nucleotide sequence ID" value="NZ_JNUP01000031.1"/>
</dbReference>
<dbReference type="InterPro" id="IPR001647">
    <property type="entry name" value="HTH_TetR"/>
</dbReference>
<evidence type="ECO:0000313" key="6">
    <source>
        <dbReference type="EMBL" id="KGE73330.1"/>
    </source>
</evidence>
<dbReference type="PROSITE" id="PS50977">
    <property type="entry name" value="HTH_TETR_2"/>
    <property type="match status" value="1"/>
</dbReference>
<evidence type="ECO:0000313" key="7">
    <source>
        <dbReference type="Proteomes" id="UP000029692"/>
    </source>
</evidence>
<evidence type="ECO:0000256" key="4">
    <source>
        <dbReference type="PROSITE-ProRule" id="PRU00335"/>
    </source>
</evidence>
<feature type="DNA-binding region" description="H-T-H motif" evidence="4">
    <location>
        <begin position="32"/>
        <end position="51"/>
    </location>
</feature>
<dbReference type="GO" id="GO:0003677">
    <property type="term" value="F:DNA binding"/>
    <property type="evidence" value="ECO:0007669"/>
    <property type="project" value="UniProtKB-UniRule"/>
</dbReference>
<dbReference type="AlphaFoldDB" id="A0A098QZQ9"/>
<accession>A0A098QZQ9</accession>
<gene>
    <name evidence="6" type="ORF">DC28_04155</name>
</gene>
<dbReference type="PRINTS" id="PR00455">
    <property type="entry name" value="HTHTETR"/>
</dbReference>
<dbReference type="SUPFAM" id="SSF46689">
    <property type="entry name" value="Homeodomain-like"/>
    <property type="match status" value="1"/>
</dbReference>
<dbReference type="STRING" id="1480694.DC28_04155"/>
<dbReference type="InterPro" id="IPR009057">
    <property type="entry name" value="Homeodomain-like_sf"/>
</dbReference>
<dbReference type="InterPro" id="IPR023772">
    <property type="entry name" value="DNA-bd_HTH_TetR-type_CS"/>
</dbReference>
<dbReference type="Gene3D" id="1.10.357.10">
    <property type="entry name" value="Tetracycline Repressor, domain 2"/>
    <property type="match status" value="1"/>
</dbReference>
<comment type="caution">
    <text evidence="6">The sequence shown here is derived from an EMBL/GenBank/DDBJ whole genome shotgun (WGS) entry which is preliminary data.</text>
</comment>
<feature type="domain" description="HTH tetR-type" evidence="5">
    <location>
        <begin position="9"/>
        <end position="69"/>
    </location>
</feature>
<keyword evidence="3" id="KW-0804">Transcription</keyword>
<evidence type="ECO:0000259" key="5">
    <source>
        <dbReference type="PROSITE" id="PS50977"/>
    </source>
</evidence>
<dbReference type="EMBL" id="JNUP01000031">
    <property type="protein sequence ID" value="KGE73330.1"/>
    <property type="molecule type" value="Genomic_DNA"/>
</dbReference>
<name>A0A098QZQ9_9SPIO</name>
<evidence type="ECO:0000256" key="1">
    <source>
        <dbReference type="ARBA" id="ARBA00023015"/>
    </source>
</evidence>
<dbReference type="PROSITE" id="PS01081">
    <property type="entry name" value="HTH_TETR_1"/>
    <property type="match status" value="1"/>
</dbReference>
<dbReference type="PANTHER" id="PTHR47506:SF1">
    <property type="entry name" value="HTH-TYPE TRANSCRIPTIONAL REGULATOR YJDC"/>
    <property type="match status" value="1"/>
</dbReference>
<dbReference type="eggNOG" id="COG1309">
    <property type="taxonomic scope" value="Bacteria"/>
</dbReference>
<evidence type="ECO:0000256" key="3">
    <source>
        <dbReference type="ARBA" id="ARBA00023163"/>
    </source>
</evidence>
<dbReference type="Pfam" id="PF00440">
    <property type="entry name" value="TetR_N"/>
    <property type="match status" value="1"/>
</dbReference>
<evidence type="ECO:0000256" key="2">
    <source>
        <dbReference type="ARBA" id="ARBA00023125"/>
    </source>
</evidence>
<dbReference type="PANTHER" id="PTHR47506">
    <property type="entry name" value="TRANSCRIPTIONAL REGULATORY PROTEIN"/>
    <property type="match status" value="1"/>
</dbReference>
<protein>
    <recommendedName>
        <fullName evidence="5">HTH tetR-type domain-containing protein</fullName>
    </recommendedName>
</protein>
<keyword evidence="7" id="KW-1185">Reference proteome</keyword>
<keyword evidence="2 4" id="KW-0238">DNA-binding</keyword>
<proteinExistence type="predicted"/>
<dbReference type="Proteomes" id="UP000029692">
    <property type="component" value="Unassembled WGS sequence"/>
</dbReference>
<sequence>MVHIVKEYDERKNEFLDTAMGLFMTQGYEQTSVAAIIQAVGVSKGAFYHYFKTKEDLLDQLSARATDQAMVAIHSILQDPALSAIERLNAIFTTTNAYKAENRDLVMTLLQVFYSDTNLILRYRLLEHNLQVLSPVIAEILHQGNAQGSMSVDYPEETAVFILRIGASLVEGIAKQLPLDPEDTEGVAGVLRHLNMYNQAVERIIGAEPGSLGLVDESIIRVVTGQS</sequence>
<reference evidence="6 7" key="1">
    <citation type="submission" date="2014-05" db="EMBL/GenBank/DDBJ databases">
        <title>De novo Genome Sequence of Spirocheata sp.</title>
        <authorList>
            <person name="Shivani Y."/>
            <person name="Subhash Y."/>
            <person name="Tushar L."/>
            <person name="Sasikala C."/>
            <person name="Ramana C.V."/>
        </authorList>
    </citation>
    <scope>NUCLEOTIDE SEQUENCE [LARGE SCALE GENOMIC DNA]</scope>
    <source>
        <strain evidence="6 7">JC230</strain>
    </source>
</reference>
<organism evidence="6 7">
    <name type="scientific">Spirochaeta lutea</name>
    <dbReference type="NCBI Taxonomy" id="1480694"/>
    <lineage>
        <taxon>Bacteria</taxon>
        <taxon>Pseudomonadati</taxon>
        <taxon>Spirochaetota</taxon>
        <taxon>Spirochaetia</taxon>
        <taxon>Spirochaetales</taxon>
        <taxon>Spirochaetaceae</taxon>
        <taxon>Spirochaeta</taxon>
    </lineage>
</organism>
<keyword evidence="1" id="KW-0805">Transcription regulation</keyword>